<dbReference type="GO" id="GO:0016787">
    <property type="term" value="F:hydrolase activity"/>
    <property type="evidence" value="ECO:0007669"/>
    <property type="project" value="UniProtKB-KW"/>
</dbReference>
<dbReference type="RefSeq" id="WP_266057744.1">
    <property type="nucleotide sequence ID" value="NZ_JAPFQN010000009.1"/>
</dbReference>
<keyword evidence="1" id="KW-0378">Hydrolase</keyword>
<evidence type="ECO:0000313" key="1">
    <source>
        <dbReference type="EMBL" id="MCX2745192.1"/>
    </source>
</evidence>
<dbReference type="CDD" id="cd00229">
    <property type="entry name" value="SGNH_hydrolase"/>
    <property type="match status" value="1"/>
</dbReference>
<dbReference type="Gene3D" id="3.40.50.1110">
    <property type="entry name" value="SGNH hydrolase"/>
    <property type="match status" value="1"/>
</dbReference>
<keyword evidence="2" id="KW-1185">Reference proteome</keyword>
<comment type="caution">
    <text evidence="1">The sequence shown here is derived from an EMBL/GenBank/DDBJ whole genome shotgun (WGS) entry which is preliminary data.</text>
</comment>
<dbReference type="SUPFAM" id="SSF52266">
    <property type="entry name" value="SGNH hydrolase"/>
    <property type="match status" value="1"/>
</dbReference>
<name>A0ABT3RVC8_9BACT</name>
<dbReference type="InterPro" id="IPR036514">
    <property type="entry name" value="SGNH_hydro_sf"/>
</dbReference>
<dbReference type="EMBL" id="JAPFQN010000009">
    <property type="protein sequence ID" value="MCX2745192.1"/>
    <property type="molecule type" value="Genomic_DNA"/>
</dbReference>
<organism evidence="1 2">
    <name type="scientific">Mangrovivirga halotolerans</name>
    <dbReference type="NCBI Taxonomy" id="2993936"/>
    <lineage>
        <taxon>Bacteria</taxon>
        <taxon>Pseudomonadati</taxon>
        <taxon>Bacteroidota</taxon>
        <taxon>Cytophagia</taxon>
        <taxon>Cytophagales</taxon>
        <taxon>Mangrovivirgaceae</taxon>
        <taxon>Mangrovivirga</taxon>
    </lineage>
</organism>
<accession>A0ABT3RVC8</accession>
<sequence>MVKRILVLTDSLGLPRELPETCEFEDTWPYLLKEKFLVHQVSIGGGTINDLFRQVSYHKMFKPDIVIIQSGIVDCAPRSLNHFELDFIKRVPFISNIILKLIKKNSKILRKVRGVRYTPPKEFQKKLSQIKMILNDSEIYPLSILPSSEDYEKKVPGITHSIAKYNSILKELYLDKFIDLNDIPREFIMSDSIHLNSKGQKYIYELILERLSNA</sequence>
<protein>
    <submittedName>
        <fullName evidence="1">SGNH/GDSL hydrolase family protein</fullName>
    </submittedName>
</protein>
<gene>
    <name evidence="1" type="ORF">OO013_15030</name>
</gene>
<dbReference type="Proteomes" id="UP001209885">
    <property type="component" value="Unassembled WGS sequence"/>
</dbReference>
<proteinExistence type="predicted"/>
<evidence type="ECO:0000313" key="2">
    <source>
        <dbReference type="Proteomes" id="UP001209885"/>
    </source>
</evidence>
<reference evidence="1 2" key="1">
    <citation type="submission" date="2022-11" db="EMBL/GenBank/DDBJ databases">
        <title>The characterization of three novel Bacteroidetes species and genomic analysis of their roles in tidal elemental geochemical cycles.</title>
        <authorList>
            <person name="Ma K."/>
        </authorList>
    </citation>
    <scope>NUCLEOTIDE SEQUENCE [LARGE SCALE GENOMIC DNA]</scope>
    <source>
        <strain evidence="1 2">M17</strain>
    </source>
</reference>